<protein>
    <recommendedName>
        <fullName evidence="1">N-acetyltransferase domain-containing protein</fullName>
    </recommendedName>
</protein>
<dbReference type="Proteomes" id="UP001595075">
    <property type="component" value="Unassembled WGS sequence"/>
</dbReference>
<dbReference type="InterPro" id="IPR052523">
    <property type="entry name" value="Trichothecene_AcTrans"/>
</dbReference>
<name>A0ABR4CET1_9HELO</name>
<evidence type="ECO:0000313" key="2">
    <source>
        <dbReference type="EMBL" id="KAL2068027.1"/>
    </source>
</evidence>
<dbReference type="PANTHER" id="PTHR42791">
    <property type="entry name" value="GNAT FAMILY ACETYLTRANSFERASE"/>
    <property type="match status" value="1"/>
</dbReference>
<accession>A0ABR4CET1</accession>
<dbReference type="PROSITE" id="PS51186">
    <property type="entry name" value="GNAT"/>
    <property type="match status" value="1"/>
</dbReference>
<organism evidence="2 3">
    <name type="scientific">Oculimacula yallundae</name>
    <dbReference type="NCBI Taxonomy" id="86028"/>
    <lineage>
        <taxon>Eukaryota</taxon>
        <taxon>Fungi</taxon>
        <taxon>Dikarya</taxon>
        <taxon>Ascomycota</taxon>
        <taxon>Pezizomycotina</taxon>
        <taxon>Leotiomycetes</taxon>
        <taxon>Helotiales</taxon>
        <taxon>Ploettnerulaceae</taxon>
        <taxon>Oculimacula</taxon>
    </lineage>
</organism>
<dbReference type="Gene3D" id="3.40.630.30">
    <property type="match status" value="1"/>
</dbReference>
<evidence type="ECO:0000313" key="3">
    <source>
        <dbReference type="Proteomes" id="UP001595075"/>
    </source>
</evidence>
<dbReference type="CDD" id="cd04301">
    <property type="entry name" value="NAT_SF"/>
    <property type="match status" value="1"/>
</dbReference>
<evidence type="ECO:0000259" key="1">
    <source>
        <dbReference type="PROSITE" id="PS51186"/>
    </source>
</evidence>
<proteinExistence type="predicted"/>
<reference evidence="2 3" key="1">
    <citation type="journal article" date="2024" name="Commun. Biol.">
        <title>Comparative genomic analysis of thermophilic fungi reveals convergent evolutionary adaptations and gene losses.</title>
        <authorList>
            <person name="Steindorff A.S."/>
            <person name="Aguilar-Pontes M.V."/>
            <person name="Robinson A.J."/>
            <person name="Andreopoulos B."/>
            <person name="LaButti K."/>
            <person name="Kuo A."/>
            <person name="Mondo S."/>
            <person name="Riley R."/>
            <person name="Otillar R."/>
            <person name="Haridas S."/>
            <person name="Lipzen A."/>
            <person name="Grimwood J."/>
            <person name="Schmutz J."/>
            <person name="Clum A."/>
            <person name="Reid I.D."/>
            <person name="Moisan M.C."/>
            <person name="Butler G."/>
            <person name="Nguyen T.T.M."/>
            <person name="Dewar K."/>
            <person name="Conant G."/>
            <person name="Drula E."/>
            <person name="Henrissat B."/>
            <person name="Hansel C."/>
            <person name="Singer S."/>
            <person name="Hutchinson M.I."/>
            <person name="de Vries R.P."/>
            <person name="Natvig D.O."/>
            <person name="Powell A.J."/>
            <person name="Tsang A."/>
            <person name="Grigoriev I.V."/>
        </authorList>
    </citation>
    <scope>NUCLEOTIDE SEQUENCE [LARGE SCALE GENOMIC DNA]</scope>
    <source>
        <strain evidence="2 3">CBS 494.80</strain>
    </source>
</reference>
<sequence>MPLTLRAATSADAAILTDIYFSAFTIDAISQLVFPRSPTPGMRNFPAWKWWYDSVIEELEEENSYFLCIYDSDTPKQDVVAYAKWVGPTDDGFFGSSGVLPEWPAGADIKIANHFFGNLVARHAAIMEGKRHWYLEIICTRPEYQGKGAGGKLLRWGIEKSDADRTETYLEASPDGLPIYEHLGFKEVERLVVELEGKKEGVLAEKEFVEVFMVRPIQKLK</sequence>
<dbReference type="InterPro" id="IPR000182">
    <property type="entry name" value="GNAT_dom"/>
</dbReference>
<dbReference type="InterPro" id="IPR016181">
    <property type="entry name" value="Acyl_CoA_acyltransferase"/>
</dbReference>
<gene>
    <name evidence="2" type="ORF">VTL71DRAFT_16125</name>
</gene>
<dbReference type="EMBL" id="JAZHXI010000009">
    <property type="protein sequence ID" value="KAL2068027.1"/>
    <property type="molecule type" value="Genomic_DNA"/>
</dbReference>
<keyword evidence="3" id="KW-1185">Reference proteome</keyword>
<comment type="caution">
    <text evidence="2">The sequence shown here is derived from an EMBL/GenBank/DDBJ whole genome shotgun (WGS) entry which is preliminary data.</text>
</comment>
<dbReference type="PANTHER" id="PTHR42791:SF17">
    <property type="entry name" value="ACETYLTRANSFERASE, GNAT FAMILY FAMILY (AFU_ORTHOLOGUE AFUA_8G05690)"/>
    <property type="match status" value="1"/>
</dbReference>
<dbReference type="SUPFAM" id="SSF55729">
    <property type="entry name" value="Acyl-CoA N-acyltransferases (Nat)"/>
    <property type="match status" value="1"/>
</dbReference>
<feature type="domain" description="N-acetyltransferase" evidence="1">
    <location>
        <begin position="3"/>
        <end position="218"/>
    </location>
</feature>
<dbReference type="Pfam" id="PF13673">
    <property type="entry name" value="Acetyltransf_10"/>
    <property type="match status" value="1"/>
</dbReference>